<dbReference type="CDD" id="cd00190">
    <property type="entry name" value="Tryp_SPc"/>
    <property type="match status" value="1"/>
</dbReference>
<name>Q6VPU2_SARSC</name>
<evidence type="ECO:0000256" key="2">
    <source>
        <dbReference type="ARBA" id="ARBA00022670"/>
    </source>
</evidence>
<dbReference type="InterPro" id="IPR043504">
    <property type="entry name" value="Peptidase_S1_PA_chymotrypsin"/>
</dbReference>
<keyword evidence="5" id="KW-1015">Disulfide bond</keyword>
<dbReference type="InterPro" id="IPR050430">
    <property type="entry name" value="Peptidase_S1"/>
</dbReference>
<dbReference type="InterPro" id="IPR001314">
    <property type="entry name" value="Peptidase_S1A"/>
</dbReference>
<dbReference type="PANTHER" id="PTHR24276">
    <property type="entry name" value="POLYSERASE-RELATED"/>
    <property type="match status" value="1"/>
</dbReference>
<dbReference type="SMART" id="SM00020">
    <property type="entry name" value="Tryp_SPc"/>
    <property type="match status" value="1"/>
</dbReference>
<feature type="domain" description="Peptidase S1" evidence="6">
    <location>
        <begin position="28"/>
        <end position="254"/>
    </location>
</feature>
<dbReference type="Pfam" id="PF00089">
    <property type="entry name" value="Trypsin"/>
    <property type="match status" value="1"/>
</dbReference>
<dbReference type="GO" id="GO:0004252">
    <property type="term" value="F:serine-type endopeptidase activity"/>
    <property type="evidence" value="ECO:0007669"/>
    <property type="project" value="InterPro"/>
</dbReference>
<evidence type="ECO:0000256" key="1">
    <source>
        <dbReference type="ARBA" id="ARBA00007664"/>
    </source>
</evidence>
<evidence type="ECO:0000256" key="5">
    <source>
        <dbReference type="ARBA" id="ARBA00023157"/>
    </source>
</evidence>
<dbReference type="PANTHER" id="PTHR24276:SF91">
    <property type="entry name" value="AT26814P-RELATED"/>
    <property type="match status" value="1"/>
</dbReference>
<dbReference type="Gene3D" id="2.40.10.10">
    <property type="entry name" value="Trypsin-like serine proteases"/>
    <property type="match status" value="1"/>
</dbReference>
<dbReference type="SUPFAM" id="SSF50494">
    <property type="entry name" value="Trypsin-like serine proteases"/>
    <property type="match status" value="1"/>
</dbReference>
<dbReference type="AlphaFoldDB" id="Q6VPU2"/>
<organism evidence="7">
    <name type="scientific">Sarcoptes scabiei</name>
    <name type="common">Itch mite</name>
    <name type="synonym">Acarus scabiei</name>
    <dbReference type="NCBI Taxonomy" id="52283"/>
    <lineage>
        <taxon>Eukaryota</taxon>
        <taxon>Metazoa</taxon>
        <taxon>Ecdysozoa</taxon>
        <taxon>Arthropoda</taxon>
        <taxon>Chelicerata</taxon>
        <taxon>Arachnida</taxon>
        <taxon>Acari</taxon>
        <taxon>Acariformes</taxon>
        <taxon>Sarcoptiformes</taxon>
        <taxon>Astigmata</taxon>
        <taxon>Psoroptidia</taxon>
        <taxon>Sarcoptoidea</taxon>
        <taxon>Sarcoptidae</taxon>
        <taxon>Sarcoptinae</taxon>
        <taxon>Sarcoptes</taxon>
    </lineage>
</organism>
<dbReference type="InterPro" id="IPR009003">
    <property type="entry name" value="Peptidase_S1_PA"/>
</dbReference>
<reference evidence="7" key="1">
    <citation type="journal article" date="2003" name="J. Invest. Dermatol.">
        <title>Mechanisms for a novel immune evasion strategy in the scabies mite sarcoptes scabiei: a multigene family of inactivated serine proteases.</title>
        <authorList>
            <person name="Holt D.C."/>
            <person name="Fischer K."/>
            <person name="Allen G.E."/>
            <person name="Wilson D."/>
            <person name="Wilson P."/>
            <person name="Slade R."/>
            <person name="Currie B.J."/>
            <person name="Walton S.F."/>
            <person name="Kemp D.J."/>
        </authorList>
    </citation>
    <scope>NUCLEOTIDE SEQUENCE</scope>
</reference>
<evidence type="ECO:0000259" key="6">
    <source>
        <dbReference type="PROSITE" id="PS50240"/>
    </source>
</evidence>
<evidence type="ECO:0000256" key="3">
    <source>
        <dbReference type="ARBA" id="ARBA00022801"/>
    </source>
</evidence>
<comment type="similarity">
    <text evidence="1">Belongs to the peptidase S1 family.</text>
</comment>
<sequence length="256" mass="28657">MFVLRYRIVWFVAVISLTILCSNISYAIRGGAKTNIEQVPWTVAVFTYPGEESLICGGAILSEWFVLTAVQCVYDQKPDTIVVQYDTSNLLLERGKSDSYVSKVHLLRYRNETMDNDIAILEFSRPLQLDQVKSKAAKLPSVEFDPMTGSEVLVSGYGDGQTMDPNDFQLNSANLTVISREECQKKYTQKYISLQVFCAIKQDVYLESGDAGDPAVQNDTLVGVAVYFKDRAGGVPEVFTKVGSFVSWIEKIIKRK</sequence>
<dbReference type="GO" id="GO:0006508">
    <property type="term" value="P:proteolysis"/>
    <property type="evidence" value="ECO:0007669"/>
    <property type="project" value="UniProtKB-KW"/>
</dbReference>
<protein>
    <submittedName>
        <fullName evidence="7">Group 3 allergen SMIPP-S Yv5004E08</fullName>
    </submittedName>
</protein>
<evidence type="ECO:0000256" key="4">
    <source>
        <dbReference type="ARBA" id="ARBA00022825"/>
    </source>
</evidence>
<dbReference type="OrthoDB" id="10051896at2759"/>
<dbReference type="PRINTS" id="PR00722">
    <property type="entry name" value="CHYMOTRYPSIN"/>
</dbReference>
<accession>Q6VPU2</accession>
<keyword evidence="4" id="KW-0720">Serine protease</keyword>
<dbReference type="PROSITE" id="PS50240">
    <property type="entry name" value="TRYPSIN_DOM"/>
    <property type="match status" value="1"/>
</dbReference>
<dbReference type="EMBL" id="AY333075">
    <property type="protein sequence ID" value="AAR14085.1"/>
    <property type="molecule type" value="mRNA"/>
</dbReference>
<proteinExistence type="evidence at transcript level"/>
<keyword evidence="3" id="KW-0378">Hydrolase</keyword>
<evidence type="ECO:0000313" key="7">
    <source>
        <dbReference type="EMBL" id="AAR14085.1"/>
    </source>
</evidence>
<dbReference type="InterPro" id="IPR001254">
    <property type="entry name" value="Trypsin_dom"/>
</dbReference>
<keyword evidence="2" id="KW-0645">Protease</keyword>
<dbReference type="VEuPathDB" id="VectorBase:SSCA007249"/>